<evidence type="ECO:0000313" key="5">
    <source>
        <dbReference type="Proteomes" id="UP000186547"/>
    </source>
</evidence>
<sequence length="81" mass="8194">MGVFSAYGDRIAAITLGACLLLVNPFEFTSDVVATGLIGIPLTLLLFGVTGISRRSALLIGGSSTLGMMVGTYLQTAGIAG</sequence>
<dbReference type="GeneID" id="30923542"/>
<geneLocation type="plasmid" evidence="5">
    <name>phlaj5i</name>
</geneLocation>
<evidence type="ECO:0000313" key="2">
    <source>
        <dbReference type="EMBL" id="APX00181.1"/>
    </source>
</evidence>
<accession>M0LW71</accession>
<dbReference type="KEGG" id="hlc:CHINAEXTREME20420"/>
<protein>
    <submittedName>
        <fullName evidence="3">Uncharacterized protein</fullName>
    </submittedName>
</protein>
<geneLocation type="plasmid" evidence="2">
    <name>pHLAJ5I</name>
</geneLocation>
<dbReference type="AlphaFoldDB" id="M0LW71"/>
<name>M0LW71_NATLA</name>
<evidence type="ECO:0000313" key="3">
    <source>
        <dbReference type="EMBL" id="EMA37403.1"/>
    </source>
</evidence>
<reference evidence="3 4" key="2">
    <citation type="journal article" date="2014" name="PLoS Genet.">
        <title>Phylogenetically driven sequencing of extremely halophilic archaea reveals strategies for static and dynamic osmo-response.</title>
        <authorList>
            <person name="Becker E.A."/>
            <person name="Seitzer P.M."/>
            <person name="Tritt A."/>
            <person name="Larsen D."/>
            <person name="Krusor M."/>
            <person name="Yao A.I."/>
            <person name="Wu D."/>
            <person name="Madern D."/>
            <person name="Eisen J.A."/>
            <person name="Darling A.E."/>
            <person name="Facciotti M.T."/>
        </authorList>
    </citation>
    <scope>NUCLEOTIDE SEQUENCE [LARGE SCALE GENOMIC DNA]</scope>
    <source>
        <strain evidence="3 4">AJ5</strain>
    </source>
</reference>
<keyword evidence="1" id="KW-0472">Membrane</keyword>
<evidence type="ECO:0000313" key="4">
    <source>
        <dbReference type="Proteomes" id="UP000011555"/>
    </source>
</evidence>
<dbReference type="EMBL" id="AOLZ01000012">
    <property type="protein sequence ID" value="EMA37403.1"/>
    <property type="molecule type" value="Genomic_DNA"/>
</dbReference>
<keyword evidence="4" id="KW-1185">Reference proteome</keyword>
<keyword evidence="2" id="KW-0614">Plasmid</keyword>
<organism evidence="3 4">
    <name type="scientific">Natronobacterium lacisalsi AJ5</name>
    <dbReference type="NCBI Taxonomy" id="358396"/>
    <lineage>
        <taxon>Archaea</taxon>
        <taxon>Methanobacteriati</taxon>
        <taxon>Methanobacteriota</taxon>
        <taxon>Stenosarchaea group</taxon>
        <taxon>Halobacteria</taxon>
        <taxon>Halobacteriales</taxon>
        <taxon>Natrialbaceae</taxon>
        <taxon>Natronobacterium</taxon>
    </lineage>
</organism>
<keyword evidence="1" id="KW-0812">Transmembrane</keyword>
<reference evidence="2" key="3">
    <citation type="submission" date="2017-01" db="EMBL/GenBank/DDBJ databases">
        <authorList>
            <person name="Mah S.A."/>
            <person name="Swanson W.J."/>
            <person name="Moy G.W."/>
            <person name="Vacquier V.D."/>
        </authorList>
    </citation>
    <scope>NUCLEOTIDE SEQUENCE</scope>
    <source>
        <strain evidence="2">AJ5</strain>
        <plasmid evidence="2">pHLAJ5I</plasmid>
    </source>
</reference>
<dbReference type="RefSeq" id="WP_007139942.1">
    <property type="nucleotide sequence ID" value="NZ_AOLZ01000012.1"/>
</dbReference>
<dbReference type="Proteomes" id="UP000186547">
    <property type="component" value="Plasmid pHLAJ5I"/>
</dbReference>
<feature type="transmembrane region" description="Helical" evidence="1">
    <location>
        <begin position="32"/>
        <end position="52"/>
    </location>
</feature>
<evidence type="ECO:0000256" key="1">
    <source>
        <dbReference type="SAM" id="Phobius"/>
    </source>
</evidence>
<proteinExistence type="predicted"/>
<dbReference type="EMBL" id="CP019286">
    <property type="protein sequence ID" value="APX00181.1"/>
    <property type="molecule type" value="Genomic_DNA"/>
</dbReference>
<dbReference type="Proteomes" id="UP000011555">
    <property type="component" value="Unassembled WGS sequence"/>
</dbReference>
<reference evidence="2 5" key="1">
    <citation type="journal article" date="2011" name="J. Bacteriol.">
        <title>Genome sequence of Halobiforma lacisalsi AJ5, an extremely halophilic archaeon which harbors a bop gene.</title>
        <authorList>
            <person name="Jiang X."/>
            <person name="Wang S."/>
            <person name="Cheng H."/>
            <person name="Huo Y."/>
            <person name="Zhang X."/>
            <person name="Zhu X."/>
            <person name="Han X."/>
            <person name="Ni P."/>
            <person name="Wu M."/>
        </authorList>
    </citation>
    <scope>NUCLEOTIDE SEQUENCE [LARGE SCALE GENOMIC DNA]</scope>
    <source>
        <strain evidence="2 5">AJ5</strain>
        <plasmid evidence="5">phlaj5i</plasmid>
        <plasmid evidence="2">pHLAJ5I</plasmid>
    </source>
</reference>
<keyword evidence="1" id="KW-1133">Transmembrane helix</keyword>
<gene>
    <name evidence="3" type="ORF">C445_00901</name>
    <name evidence="2" type="ORF">CHINAEXTREME_20420</name>
</gene>